<keyword evidence="5" id="KW-0235">DNA replication</keyword>
<dbReference type="PANTHER" id="PTHR45674:SF4">
    <property type="entry name" value="DNA LIGASE 1"/>
    <property type="match status" value="1"/>
</dbReference>
<evidence type="ECO:0000256" key="8">
    <source>
        <dbReference type="ARBA" id="ARBA00022840"/>
    </source>
</evidence>
<reference evidence="18" key="1">
    <citation type="submission" date="2023-03" db="EMBL/GenBank/DDBJ databases">
        <title>Mating type loci evolution in Malassezia.</title>
        <authorList>
            <person name="Coelho M.A."/>
        </authorList>
    </citation>
    <scope>NUCLEOTIDE SEQUENCE</scope>
    <source>
        <strain evidence="18">CBS 11721</strain>
    </source>
</reference>
<dbReference type="Gene3D" id="1.10.3260.10">
    <property type="entry name" value="DNA ligase, ATP-dependent, N-terminal domain"/>
    <property type="match status" value="1"/>
</dbReference>
<dbReference type="Proteomes" id="UP001219933">
    <property type="component" value="Chromosome 5"/>
</dbReference>
<dbReference type="SUPFAM" id="SSF50249">
    <property type="entry name" value="Nucleic acid-binding proteins"/>
    <property type="match status" value="1"/>
</dbReference>
<dbReference type="Gene3D" id="3.30.1490.70">
    <property type="match status" value="1"/>
</dbReference>
<evidence type="ECO:0000256" key="2">
    <source>
        <dbReference type="ARBA" id="ARBA00007572"/>
    </source>
</evidence>
<dbReference type="InterPro" id="IPR012310">
    <property type="entry name" value="DNA_ligase_ATP-dep_cent"/>
</dbReference>
<dbReference type="GO" id="GO:0006281">
    <property type="term" value="P:DNA repair"/>
    <property type="evidence" value="ECO:0007669"/>
    <property type="project" value="UniProtKB-KW"/>
</dbReference>
<evidence type="ECO:0000256" key="14">
    <source>
        <dbReference type="RuleBase" id="RU000617"/>
    </source>
</evidence>
<dbReference type="GO" id="GO:0003677">
    <property type="term" value="F:DNA binding"/>
    <property type="evidence" value="ECO:0007669"/>
    <property type="project" value="InterPro"/>
</dbReference>
<comment type="similarity">
    <text evidence="2 15">Belongs to the ATP-dependent DNA ligase family.</text>
</comment>
<keyword evidence="3 14" id="KW-0436">Ligase</keyword>
<dbReference type="PROSITE" id="PS00697">
    <property type="entry name" value="DNA_LIGASE_A1"/>
    <property type="match status" value="1"/>
</dbReference>
<proteinExistence type="inferred from homology"/>
<evidence type="ECO:0000256" key="13">
    <source>
        <dbReference type="ARBA" id="ARBA00034003"/>
    </source>
</evidence>
<dbReference type="InterPro" id="IPR012309">
    <property type="entry name" value="DNA_ligase_ATP-dep_C"/>
</dbReference>
<evidence type="ECO:0000256" key="4">
    <source>
        <dbReference type="ARBA" id="ARBA00022618"/>
    </source>
</evidence>
<evidence type="ECO:0000313" key="18">
    <source>
        <dbReference type="EMBL" id="WFD36606.1"/>
    </source>
</evidence>
<dbReference type="Gene3D" id="3.30.470.30">
    <property type="entry name" value="DNA ligase/mRNA capping enzyme"/>
    <property type="match status" value="1"/>
</dbReference>
<evidence type="ECO:0000256" key="1">
    <source>
        <dbReference type="ARBA" id="ARBA00004123"/>
    </source>
</evidence>
<evidence type="ECO:0000256" key="11">
    <source>
        <dbReference type="ARBA" id="ARBA00023242"/>
    </source>
</evidence>
<dbReference type="GO" id="GO:0051301">
    <property type="term" value="P:cell division"/>
    <property type="evidence" value="ECO:0007669"/>
    <property type="project" value="UniProtKB-KW"/>
</dbReference>
<keyword evidence="11" id="KW-0539">Nucleus</keyword>
<dbReference type="GO" id="GO:0006310">
    <property type="term" value="P:DNA recombination"/>
    <property type="evidence" value="ECO:0007669"/>
    <property type="project" value="UniProtKB-KW"/>
</dbReference>
<feature type="region of interest" description="Disordered" evidence="16">
    <location>
        <begin position="1"/>
        <end position="24"/>
    </location>
</feature>
<keyword evidence="9 14" id="KW-0233">DNA recombination</keyword>
<dbReference type="FunFam" id="2.40.50.140:FF:000062">
    <property type="entry name" value="DNA ligase"/>
    <property type="match status" value="1"/>
</dbReference>
<dbReference type="InterPro" id="IPR050191">
    <property type="entry name" value="ATP-dep_DNA_ligase"/>
</dbReference>
<dbReference type="Pfam" id="PF01068">
    <property type="entry name" value="DNA_ligase_A_M"/>
    <property type="match status" value="1"/>
</dbReference>
<dbReference type="FunFam" id="3.30.470.30:FF:000002">
    <property type="entry name" value="DNA ligase"/>
    <property type="match status" value="1"/>
</dbReference>
<gene>
    <name evidence="18" type="ORF">MCUN1_003491</name>
</gene>
<dbReference type="CDD" id="cd07969">
    <property type="entry name" value="OBF_DNA_ligase_I"/>
    <property type="match status" value="1"/>
</dbReference>
<dbReference type="Pfam" id="PF04679">
    <property type="entry name" value="DNA_ligase_A_C"/>
    <property type="match status" value="1"/>
</dbReference>
<dbReference type="PANTHER" id="PTHR45674">
    <property type="entry name" value="DNA LIGASE 1/3 FAMILY MEMBER"/>
    <property type="match status" value="1"/>
</dbReference>
<dbReference type="AlphaFoldDB" id="A0AAF0ETK1"/>
<dbReference type="EC" id="6.5.1.1" evidence="14"/>
<dbReference type="EMBL" id="CP119881">
    <property type="protein sequence ID" value="WFD36606.1"/>
    <property type="molecule type" value="Genomic_DNA"/>
</dbReference>
<dbReference type="CDD" id="cd07900">
    <property type="entry name" value="Adenylation_DNA_ligase_I_Euk"/>
    <property type="match status" value="1"/>
</dbReference>
<evidence type="ECO:0000256" key="9">
    <source>
        <dbReference type="ARBA" id="ARBA00023172"/>
    </source>
</evidence>
<feature type="region of interest" description="Disordered" evidence="16">
    <location>
        <begin position="613"/>
        <end position="647"/>
    </location>
</feature>
<keyword evidence="7 14" id="KW-0227">DNA damage</keyword>
<accession>A0AAF0ETK1</accession>
<evidence type="ECO:0000256" key="10">
    <source>
        <dbReference type="ARBA" id="ARBA00023204"/>
    </source>
</evidence>
<dbReference type="Gene3D" id="2.40.50.140">
    <property type="entry name" value="Nucleic acid-binding proteins"/>
    <property type="match status" value="1"/>
</dbReference>
<comment type="subcellular location">
    <subcellularLocation>
        <location evidence="1">Nucleus</location>
    </subcellularLocation>
</comment>
<evidence type="ECO:0000256" key="12">
    <source>
        <dbReference type="ARBA" id="ARBA00023306"/>
    </source>
</evidence>
<evidence type="ECO:0000313" key="19">
    <source>
        <dbReference type="Proteomes" id="UP001219933"/>
    </source>
</evidence>
<dbReference type="InterPro" id="IPR016059">
    <property type="entry name" value="DNA_ligase_ATP-dep_CS"/>
</dbReference>
<dbReference type="NCBIfam" id="TIGR00574">
    <property type="entry name" value="dnl1"/>
    <property type="match status" value="1"/>
</dbReference>
<dbReference type="SUPFAM" id="SSF117018">
    <property type="entry name" value="ATP-dependent DNA ligase DNA-binding domain"/>
    <property type="match status" value="1"/>
</dbReference>
<evidence type="ECO:0000256" key="15">
    <source>
        <dbReference type="RuleBase" id="RU004196"/>
    </source>
</evidence>
<evidence type="ECO:0000256" key="3">
    <source>
        <dbReference type="ARBA" id="ARBA00022598"/>
    </source>
</evidence>
<dbReference type="FunFam" id="1.10.3260.10:FF:000001">
    <property type="entry name" value="DNA ligase"/>
    <property type="match status" value="1"/>
</dbReference>
<dbReference type="SUPFAM" id="SSF56091">
    <property type="entry name" value="DNA ligase/mRNA capping enzyme, catalytic domain"/>
    <property type="match status" value="1"/>
</dbReference>
<keyword evidence="19" id="KW-1185">Reference proteome</keyword>
<keyword evidence="4" id="KW-0132">Cell division</keyword>
<comment type="catalytic activity">
    <reaction evidence="13 14">
        <text>ATP + (deoxyribonucleotide)n-3'-hydroxyl + 5'-phospho-(deoxyribonucleotide)m = (deoxyribonucleotide)n+m + AMP + diphosphate.</text>
        <dbReference type="EC" id="6.5.1.1"/>
    </reaction>
</comment>
<dbReference type="InterPro" id="IPR036599">
    <property type="entry name" value="DNA_ligase_N_sf"/>
</dbReference>
<dbReference type="InterPro" id="IPR012340">
    <property type="entry name" value="NA-bd_OB-fold"/>
</dbReference>
<evidence type="ECO:0000256" key="6">
    <source>
        <dbReference type="ARBA" id="ARBA00022741"/>
    </source>
</evidence>
<dbReference type="GO" id="GO:0005634">
    <property type="term" value="C:nucleus"/>
    <property type="evidence" value="ECO:0007669"/>
    <property type="project" value="UniProtKB-SubCell"/>
</dbReference>
<dbReference type="GO" id="GO:0005739">
    <property type="term" value="C:mitochondrion"/>
    <property type="evidence" value="ECO:0007669"/>
    <property type="project" value="TreeGrafter"/>
</dbReference>
<dbReference type="InterPro" id="IPR000977">
    <property type="entry name" value="DNA_ligase_ATP-dep"/>
</dbReference>
<organism evidence="18 19">
    <name type="scientific">Malassezia cuniculi</name>
    <dbReference type="NCBI Taxonomy" id="948313"/>
    <lineage>
        <taxon>Eukaryota</taxon>
        <taxon>Fungi</taxon>
        <taxon>Dikarya</taxon>
        <taxon>Basidiomycota</taxon>
        <taxon>Ustilaginomycotina</taxon>
        <taxon>Malasseziomycetes</taxon>
        <taxon>Malasseziales</taxon>
        <taxon>Malasseziaceae</taxon>
        <taxon>Malassezia</taxon>
    </lineage>
</organism>
<evidence type="ECO:0000256" key="5">
    <source>
        <dbReference type="ARBA" id="ARBA00022705"/>
    </source>
</evidence>
<evidence type="ECO:0000256" key="7">
    <source>
        <dbReference type="ARBA" id="ARBA00022763"/>
    </source>
</evidence>
<sequence length="647" mass="71083">MGAQATLDSAAAAPRKTEPKTAKPGGAAIPYATITDTFSLVEATTKRLEILSLVTDLFRRVISRGGGPTNLLYTVYLCINRLCPDYEGLELGIGEGLLVKAIAQSTGRELVRIKKDLEAKGDLGLVALASRQNQPTMFRMQALTVPTVFHGLKEIASASGSKSQDKKLAVIKRLLAACAGDESKYLIRSLEGKLRIGLAEKTVLVAVAHAVMLERGAAEDELEAGTNVVKAVFSELPSYDIVIPALLEHGVDGLRARCRLTPGIPLKPMLAKPTRGVGEVLDRFDGQEFTCEYKYDGERAQVHGYTRDGRLEVRVFSRNSEEMSGKYPDLVAQMPRAIRPGVDSFVVDAEAVAWEPGADDASPGRLLPFQELSRRKRKDVQADNIAVRVKLFAFDLLYLNGEPLLHLALSERRRMLREHFVPVANEFDYATHCDCSTTADMQVFLDASVSSGCEGLMVKMLVGPDATYEPSRRSINWLKLKKDYLAGTGDSLDLAVIGGYYGKGKRTNVYGAFLLATYDEDLETYQTVCKIGTGFSEADLEAHYALLHPLEVSKKGYYDAGEAKPDIYFEPRVVWEVKAADLSLSPVYTAARGAVDARGISLRFPRFVRVRDDKAPEETTSPQQIASMYRAQATAGTRESLEDDEYW</sequence>
<name>A0AAF0ETK1_9BASI</name>
<keyword evidence="12" id="KW-0131">Cell cycle</keyword>
<feature type="domain" description="ATP-dependent DNA ligase family profile" evidence="17">
    <location>
        <begin position="382"/>
        <end position="519"/>
    </location>
</feature>
<evidence type="ECO:0000256" key="16">
    <source>
        <dbReference type="SAM" id="MobiDB-lite"/>
    </source>
</evidence>
<dbReference type="Pfam" id="PF04675">
    <property type="entry name" value="DNA_ligase_A_N"/>
    <property type="match status" value="1"/>
</dbReference>
<dbReference type="InterPro" id="IPR012308">
    <property type="entry name" value="DNA_ligase_ATP-dep_N"/>
</dbReference>
<dbReference type="GO" id="GO:1903461">
    <property type="term" value="P:Okazaki fragment processing involved in mitotic DNA replication"/>
    <property type="evidence" value="ECO:0007669"/>
    <property type="project" value="TreeGrafter"/>
</dbReference>
<dbReference type="GO" id="GO:0071897">
    <property type="term" value="P:DNA biosynthetic process"/>
    <property type="evidence" value="ECO:0007669"/>
    <property type="project" value="InterPro"/>
</dbReference>
<keyword evidence="6 14" id="KW-0547">Nucleotide-binding</keyword>
<dbReference type="GO" id="GO:0005524">
    <property type="term" value="F:ATP binding"/>
    <property type="evidence" value="ECO:0007669"/>
    <property type="project" value="UniProtKB-KW"/>
</dbReference>
<keyword evidence="10 14" id="KW-0234">DNA repair</keyword>
<dbReference type="GO" id="GO:0003910">
    <property type="term" value="F:DNA ligase (ATP) activity"/>
    <property type="evidence" value="ECO:0007669"/>
    <property type="project" value="UniProtKB-EC"/>
</dbReference>
<evidence type="ECO:0000259" key="17">
    <source>
        <dbReference type="PROSITE" id="PS50160"/>
    </source>
</evidence>
<dbReference type="PROSITE" id="PS50160">
    <property type="entry name" value="DNA_LIGASE_A3"/>
    <property type="match status" value="1"/>
</dbReference>
<keyword evidence="8 14" id="KW-0067">ATP-binding</keyword>
<dbReference type="PROSITE" id="PS00333">
    <property type="entry name" value="DNA_LIGASE_A2"/>
    <property type="match status" value="1"/>
</dbReference>
<protein>
    <recommendedName>
        <fullName evidence="14">DNA ligase</fullName>
        <ecNumber evidence="14">6.5.1.1</ecNumber>
    </recommendedName>
</protein>